<comment type="caution">
    <text evidence="1">The sequence shown here is derived from an EMBL/GenBank/DDBJ whole genome shotgun (WGS) entry which is preliminary data.</text>
</comment>
<dbReference type="SUPFAM" id="SSF55729">
    <property type="entry name" value="Acyl-CoA N-acyltransferases (Nat)"/>
    <property type="match status" value="1"/>
</dbReference>
<evidence type="ECO:0008006" key="3">
    <source>
        <dbReference type="Google" id="ProtNLM"/>
    </source>
</evidence>
<evidence type="ECO:0000313" key="2">
    <source>
        <dbReference type="Proteomes" id="UP000177480"/>
    </source>
</evidence>
<reference evidence="1 2" key="1">
    <citation type="journal article" date="2016" name="Nat. Commun.">
        <title>Thousands of microbial genomes shed light on interconnected biogeochemical processes in an aquifer system.</title>
        <authorList>
            <person name="Anantharaman K."/>
            <person name="Brown C.T."/>
            <person name="Hug L.A."/>
            <person name="Sharon I."/>
            <person name="Castelle C.J."/>
            <person name="Probst A.J."/>
            <person name="Thomas B.C."/>
            <person name="Singh A."/>
            <person name="Wilkins M.J."/>
            <person name="Karaoz U."/>
            <person name="Brodie E.L."/>
            <person name="Williams K.H."/>
            <person name="Hubbard S.S."/>
            <person name="Banfield J.F."/>
        </authorList>
    </citation>
    <scope>NUCLEOTIDE SEQUENCE [LARGE SCALE GENOMIC DNA]</scope>
</reference>
<gene>
    <name evidence="1" type="ORF">A2719_00495</name>
</gene>
<dbReference type="InterPro" id="IPR016181">
    <property type="entry name" value="Acyl_CoA_acyltransferase"/>
</dbReference>
<accession>A0A1G2FYL8</accession>
<dbReference type="EMBL" id="MHNK01000019">
    <property type="protein sequence ID" value="OGZ43165.1"/>
    <property type="molecule type" value="Genomic_DNA"/>
</dbReference>
<dbReference type="Gene3D" id="3.40.630.30">
    <property type="match status" value="1"/>
</dbReference>
<evidence type="ECO:0000313" key="1">
    <source>
        <dbReference type="EMBL" id="OGZ43165.1"/>
    </source>
</evidence>
<organism evidence="1 2">
    <name type="scientific">Candidatus Ryanbacteria bacterium RIFCSPHIGHO2_01_FULL_45_22</name>
    <dbReference type="NCBI Taxonomy" id="1802114"/>
    <lineage>
        <taxon>Bacteria</taxon>
        <taxon>Candidatus Ryaniibacteriota</taxon>
    </lineage>
</organism>
<protein>
    <recommendedName>
        <fullName evidence="3">BioF2-like acetyltransferase domain-containing protein</fullName>
    </recommendedName>
</protein>
<dbReference type="STRING" id="1802114.A2719_00495"/>
<dbReference type="Proteomes" id="UP000177480">
    <property type="component" value="Unassembled WGS sequence"/>
</dbReference>
<sequence>MKQPFIERTYFFFTYARVILDDELLRRLIHKQAYSYIVGLSHENLSFDVPVSVRKKQTINIYLNKPMEEIFRGYSDTARNEIRRTEKMEGLQFTRDDGKWGDVYAMYLKHRNARGLPVHTCSFLQQCMLFNAYWNGTLISTITCYDAHPYLRIQNIFSRLDGGDKELRRIAGFAARRLVHEICTYGNGNGYQLLDMASANFTNPARAGITQFKNSFGGVVSDEYTYTYKSALARFAGRIRNMV</sequence>
<dbReference type="AlphaFoldDB" id="A0A1G2FYL8"/>
<proteinExistence type="predicted"/>
<name>A0A1G2FYL8_9BACT</name>